<keyword evidence="9" id="KW-1185">Reference proteome</keyword>
<dbReference type="PANTHER" id="PTHR33711">
    <property type="entry name" value="DIOXYGENASE, PUTATIVE (AFU_ORTHOLOGUE AFUA_2G02910)-RELATED"/>
    <property type="match status" value="1"/>
</dbReference>
<keyword evidence="5" id="KW-0560">Oxidoreductase</keyword>
<accession>A0ABV7D4L0</accession>
<dbReference type="PROSITE" id="PS00083">
    <property type="entry name" value="INTRADIOL_DIOXYGENAS"/>
    <property type="match status" value="1"/>
</dbReference>
<dbReference type="EMBL" id="JBHRSL010000006">
    <property type="protein sequence ID" value="MFC3051996.1"/>
    <property type="molecule type" value="Genomic_DNA"/>
</dbReference>
<dbReference type="InterPro" id="IPR050770">
    <property type="entry name" value="Intradiol_RC_Dioxygenase"/>
</dbReference>
<comment type="cofactor">
    <cofactor evidence="1">
        <name>Fe(3+)</name>
        <dbReference type="ChEBI" id="CHEBI:29034"/>
    </cofactor>
</comment>
<keyword evidence="6" id="KW-0408">Iron</keyword>
<dbReference type="RefSeq" id="WP_194215410.1">
    <property type="nucleotide sequence ID" value="NZ_CP061205.1"/>
</dbReference>
<proteinExistence type="inferred from homology"/>
<evidence type="ECO:0000256" key="2">
    <source>
        <dbReference type="ARBA" id="ARBA00007825"/>
    </source>
</evidence>
<evidence type="ECO:0000256" key="1">
    <source>
        <dbReference type="ARBA" id="ARBA00001965"/>
    </source>
</evidence>
<evidence type="ECO:0000259" key="7">
    <source>
        <dbReference type="PROSITE" id="PS00083"/>
    </source>
</evidence>
<evidence type="ECO:0000313" key="8">
    <source>
        <dbReference type="EMBL" id="MFC3051996.1"/>
    </source>
</evidence>
<keyword evidence="4 8" id="KW-0223">Dioxygenase</keyword>
<name>A0ABV7D4L0_9PROT</name>
<dbReference type="GO" id="GO:0051213">
    <property type="term" value="F:dioxygenase activity"/>
    <property type="evidence" value="ECO:0007669"/>
    <property type="project" value="UniProtKB-KW"/>
</dbReference>
<dbReference type="InterPro" id="IPR000627">
    <property type="entry name" value="Intradiol_dOase_C"/>
</dbReference>
<evidence type="ECO:0000256" key="5">
    <source>
        <dbReference type="ARBA" id="ARBA00023002"/>
    </source>
</evidence>
<reference evidence="9" key="1">
    <citation type="journal article" date="2019" name="Int. J. Syst. Evol. Microbiol.">
        <title>The Global Catalogue of Microorganisms (GCM) 10K type strain sequencing project: providing services to taxonomists for standard genome sequencing and annotation.</title>
        <authorList>
            <consortium name="The Broad Institute Genomics Platform"/>
            <consortium name="The Broad Institute Genome Sequencing Center for Infectious Disease"/>
            <person name="Wu L."/>
            <person name="Ma J."/>
        </authorList>
    </citation>
    <scope>NUCLEOTIDE SEQUENCE [LARGE SCALE GENOMIC DNA]</scope>
    <source>
        <strain evidence="9">KCTC 62164</strain>
    </source>
</reference>
<dbReference type="Proteomes" id="UP001595444">
    <property type="component" value="Unassembled WGS sequence"/>
</dbReference>
<dbReference type="Pfam" id="PF00775">
    <property type="entry name" value="Dioxygenase_C"/>
    <property type="match status" value="1"/>
</dbReference>
<organism evidence="8 9">
    <name type="scientific">Kordiimonas pumila</name>
    <dbReference type="NCBI Taxonomy" id="2161677"/>
    <lineage>
        <taxon>Bacteria</taxon>
        <taxon>Pseudomonadati</taxon>
        <taxon>Pseudomonadota</taxon>
        <taxon>Alphaproteobacteria</taxon>
        <taxon>Kordiimonadales</taxon>
        <taxon>Kordiimonadaceae</taxon>
        <taxon>Kordiimonas</taxon>
    </lineage>
</organism>
<sequence length="295" mass="33161">MTTVFESKHVQDLLHRASGKDQKDGDPRFKEIMYDLLSGLFQTIEKHNVTEDELWKAVNFIGEASPELGLIVPGIGLEHYMDVLMDEADKKQGITGGTPRTIEGPLYVEGAPLSQGEAVMSDKEDDGEVLMMEGVIKDTDGNPVPNAMVEVWHADTRGFYSHFDPTGLQADFNNRRRIQTGADGKYKFRSIMPVGYSVPPNGSTDRLMKAMGRHGSRPAHIHFFVQAEGYRHLTTQINIADDPLVYDDFAYATREELIPELNRTSDHAEINFDFELVPNSDAVRYELSERKRLSA</sequence>
<keyword evidence="3" id="KW-0479">Metal-binding</keyword>
<feature type="domain" description="Intradiol ring-cleavage dioxygenases" evidence="7">
    <location>
        <begin position="132"/>
        <end position="160"/>
    </location>
</feature>
<dbReference type="SUPFAM" id="SSF49482">
    <property type="entry name" value="Aromatic compound dioxygenase"/>
    <property type="match status" value="1"/>
</dbReference>
<dbReference type="Pfam" id="PF04444">
    <property type="entry name" value="Dioxygenase_N"/>
    <property type="match status" value="1"/>
</dbReference>
<evidence type="ECO:0000256" key="3">
    <source>
        <dbReference type="ARBA" id="ARBA00022723"/>
    </source>
</evidence>
<dbReference type="Gene3D" id="2.60.130.10">
    <property type="entry name" value="Aromatic compound dioxygenase"/>
    <property type="match status" value="1"/>
</dbReference>
<dbReference type="InterPro" id="IPR007535">
    <property type="entry name" value="Catechol_dOase_N"/>
</dbReference>
<evidence type="ECO:0000313" key="9">
    <source>
        <dbReference type="Proteomes" id="UP001595444"/>
    </source>
</evidence>
<protein>
    <submittedName>
        <fullName evidence="8">Dioxygenase</fullName>
    </submittedName>
</protein>
<gene>
    <name evidence="8" type="ORF">ACFOKA_08765</name>
</gene>
<evidence type="ECO:0000256" key="6">
    <source>
        <dbReference type="ARBA" id="ARBA00023004"/>
    </source>
</evidence>
<comment type="similarity">
    <text evidence="2">Belongs to the intradiol ring-cleavage dioxygenase family.</text>
</comment>
<comment type="caution">
    <text evidence="8">The sequence shown here is derived from an EMBL/GenBank/DDBJ whole genome shotgun (WGS) entry which is preliminary data.</text>
</comment>
<dbReference type="InterPro" id="IPR015889">
    <property type="entry name" value="Intradiol_dOase_core"/>
</dbReference>
<evidence type="ECO:0000256" key="4">
    <source>
        <dbReference type="ARBA" id="ARBA00022964"/>
    </source>
</evidence>
<dbReference type="PANTHER" id="PTHR33711:SF7">
    <property type="entry name" value="INTRADIOL RING-CLEAVAGE DIOXYGENASES DOMAIN-CONTAINING PROTEIN-RELATED"/>
    <property type="match status" value="1"/>
</dbReference>